<name>A0ABY3R5V5_9BRAD</name>
<dbReference type="Proteomes" id="UP001431010">
    <property type="component" value="Chromosome"/>
</dbReference>
<keyword evidence="3" id="KW-1185">Reference proteome</keyword>
<reference evidence="2" key="1">
    <citation type="journal article" date="2024" name="Antonie Van Leeuwenhoek">
        <title>Bradyrhizobium ontarionense sp. nov., a novel bacterial symbiont isolated from Aeschynomene indica (Indian jointvetch), harbours photosynthesis, nitrogen fixation and nitrous oxide (N2O) reductase genes.</title>
        <authorList>
            <person name="Bromfield E.S.P."/>
            <person name="Cloutier S."/>
        </authorList>
    </citation>
    <scope>NUCLEOTIDE SEQUENCE</scope>
    <source>
        <strain evidence="2">A19</strain>
    </source>
</reference>
<feature type="region of interest" description="Disordered" evidence="1">
    <location>
        <begin position="1"/>
        <end position="26"/>
    </location>
</feature>
<accession>A0ABY3R5V5</accession>
<dbReference type="EMBL" id="CP088156">
    <property type="protein sequence ID" value="UFZ02724.1"/>
    <property type="molecule type" value="Genomic_DNA"/>
</dbReference>
<feature type="compositionally biased region" description="Basic and acidic residues" evidence="1">
    <location>
        <begin position="8"/>
        <end position="22"/>
    </location>
</feature>
<gene>
    <name evidence="2" type="ORF">LQG66_26100</name>
</gene>
<sequence>MSLLRRPASADERPPKVADPRRQAPLCPSAVDTRSWPLLVSLRAFVDAGLRPKTPLQRTIAAALCIKLLVVLSMRMFVALDDSRVVASDHAVARVIGVEQR</sequence>
<evidence type="ECO:0000256" key="1">
    <source>
        <dbReference type="SAM" id="MobiDB-lite"/>
    </source>
</evidence>
<proteinExistence type="predicted"/>
<protein>
    <submittedName>
        <fullName evidence="2">Uncharacterized protein</fullName>
    </submittedName>
</protein>
<dbReference type="RefSeq" id="WP_231318510.1">
    <property type="nucleotide sequence ID" value="NZ_CP088156.1"/>
</dbReference>
<organism evidence="2 3">
    <name type="scientific">Bradyrhizobium ontarionense</name>
    <dbReference type="NCBI Taxonomy" id="2898149"/>
    <lineage>
        <taxon>Bacteria</taxon>
        <taxon>Pseudomonadati</taxon>
        <taxon>Pseudomonadota</taxon>
        <taxon>Alphaproteobacteria</taxon>
        <taxon>Hyphomicrobiales</taxon>
        <taxon>Nitrobacteraceae</taxon>
        <taxon>Bradyrhizobium</taxon>
    </lineage>
</organism>
<evidence type="ECO:0000313" key="3">
    <source>
        <dbReference type="Proteomes" id="UP001431010"/>
    </source>
</evidence>
<evidence type="ECO:0000313" key="2">
    <source>
        <dbReference type="EMBL" id="UFZ02724.1"/>
    </source>
</evidence>